<evidence type="ECO:0000256" key="3">
    <source>
        <dbReference type="ARBA" id="ARBA00022490"/>
    </source>
</evidence>
<keyword evidence="7 9" id="KW-0234">DNA repair</keyword>
<dbReference type="OrthoDB" id="9811249at2"/>
<keyword evidence="13" id="KW-1185">Reference proteome</keyword>
<dbReference type="AlphaFoldDB" id="A0A1G7XCZ7"/>
<comment type="catalytic activity">
    <reaction evidence="8 9">
        <text>a 6-O-methyl-2'-deoxyguanosine in DNA + L-cysteinyl-[protein] = S-methyl-L-cysteinyl-[protein] + a 2'-deoxyguanosine in DNA</text>
        <dbReference type="Rhea" id="RHEA:24000"/>
        <dbReference type="Rhea" id="RHEA-COMP:10131"/>
        <dbReference type="Rhea" id="RHEA-COMP:10132"/>
        <dbReference type="Rhea" id="RHEA-COMP:11367"/>
        <dbReference type="Rhea" id="RHEA-COMP:11368"/>
        <dbReference type="ChEBI" id="CHEBI:29950"/>
        <dbReference type="ChEBI" id="CHEBI:82612"/>
        <dbReference type="ChEBI" id="CHEBI:85445"/>
        <dbReference type="ChEBI" id="CHEBI:85448"/>
        <dbReference type="EC" id="2.1.1.63"/>
    </reaction>
</comment>
<feature type="domain" description="Methylated-DNA-[protein]-cysteine S-methyltransferase DNA binding" evidence="10">
    <location>
        <begin position="76"/>
        <end position="156"/>
    </location>
</feature>
<keyword evidence="6 9" id="KW-0227">DNA damage</keyword>
<dbReference type="GO" id="GO:0032259">
    <property type="term" value="P:methylation"/>
    <property type="evidence" value="ECO:0007669"/>
    <property type="project" value="UniProtKB-KW"/>
</dbReference>
<comment type="catalytic activity">
    <reaction evidence="1 9">
        <text>a 4-O-methyl-thymidine in DNA + L-cysteinyl-[protein] = a thymidine in DNA + S-methyl-L-cysteinyl-[protein]</text>
        <dbReference type="Rhea" id="RHEA:53428"/>
        <dbReference type="Rhea" id="RHEA-COMP:10131"/>
        <dbReference type="Rhea" id="RHEA-COMP:10132"/>
        <dbReference type="Rhea" id="RHEA-COMP:13555"/>
        <dbReference type="Rhea" id="RHEA-COMP:13556"/>
        <dbReference type="ChEBI" id="CHEBI:29950"/>
        <dbReference type="ChEBI" id="CHEBI:82612"/>
        <dbReference type="ChEBI" id="CHEBI:137386"/>
        <dbReference type="ChEBI" id="CHEBI:137387"/>
        <dbReference type="EC" id="2.1.1.63"/>
    </reaction>
</comment>
<dbReference type="PANTHER" id="PTHR10815">
    <property type="entry name" value="METHYLATED-DNA--PROTEIN-CYSTEINE METHYLTRANSFERASE"/>
    <property type="match status" value="1"/>
</dbReference>
<dbReference type="RefSeq" id="WP_093269837.1">
    <property type="nucleotide sequence ID" value="NZ_FNDD01000003.1"/>
</dbReference>
<dbReference type="PANTHER" id="PTHR10815:SF5">
    <property type="entry name" value="METHYLATED-DNA--PROTEIN-CYSTEINE METHYLTRANSFERASE"/>
    <property type="match status" value="1"/>
</dbReference>
<reference evidence="12 13" key="1">
    <citation type="submission" date="2016-10" db="EMBL/GenBank/DDBJ databases">
        <authorList>
            <person name="de Groot N.N."/>
        </authorList>
    </citation>
    <scope>NUCLEOTIDE SEQUENCE [LARGE SCALE GENOMIC DNA]</scope>
    <source>
        <strain evidence="12 13">CGMCC 1.10228</strain>
    </source>
</reference>
<evidence type="ECO:0000256" key="8">
    <source>
        <dbReference type="ARBA" id="ARBA00049348"/>
    </source>
</evidence>
<dbReference type="EMBL" id="FNDD01000003">
    <property type="protein sequence ID" value="SDG81994.1"/>
    <property type="molecule type" value="Genomic_DNA"/>
</dbReference>
<evidence type="ECO:0000256" key="2">
    <source>
        <dbReference type="ARBA" id="ARBA00008711"/>
    </source>
</evidence>
<dbReference type="InterPro" id="IPR001497">
    <property type="entry name" value="MethylDNA_cys_MeTrfase_AS"/>
</dbReference>
<dbReference type="FunFam" id="1.10.10.10:FF:000214">
    <property type="entry name" value="Methylated-DNA--protein-cysteine methyltransferase"/>
    <property type="match status" value="1"/>
</dbReference>
<dbReference type="InterPro" id="IPR036388">
    <property type="entry name" value="WH-like_DNA-bd_sf"/>
</dbReference>
<name>A0A1G7XCZ7_9VIBR</name>
<comment type="similarity">
    <text evidence="2 9">Belongs to the MGMT family.</text>
</comment>
<accession>A0A1G7XCZ7</accession>
<dbReference type="Pfam" id="PF02870">
    <property type="entry name" value="Methyltransf_1N"/>
    <property type="match status" value="1"/>
</dbReference>
<evidence type="ECO:0000256" key="4">
    <source>
        <dbReference type="ARBA" id="ARBA00022603"/>
    </source>
</evidence>
<dbReference type="PROSITE" id="PS00374">
    <property type="entry name" value="MGMT"/>
    <property type="match status" value="1"/>
</dbReference>
<dbReference type="EC" id="2.1.1.63" evidence="9"/>
<dbReference type="InterPro" id="IPR014048">
    <property type="entry name" value="MethylDNA_cys_MeTrfase_DNA-bd"/>
</dbReference>
<evidence type="ECO:0000259" key="10">
    <source>
        <dbReference type="Pfam" id="PF01035"/>
    </source>
</evidence>
<gene>
    <name evidence="12" type="ORF">SAMN04488136_10385</name>
</gene>
<keyword evidence="5 9" id="KW-0808">Transferase</keyword>
<comment type="subcellular location">
    <subcellularLocation>
        <location evidence="9">Cytoplasm</location>
    </subcellularLocation>
</comment>
<dbReference type="GO" id="GO:0006307">
    <property type="term" value="P:DNA alkylation repair"/>
    <property type="evidence" value="ECO:0007669"/>
    <property type="project" value="UniProtKB-UniRule"/>
</dbReference>
<organism evidence="12 13">
    <name type="scientific">Vibrio xiamenensis</name>
    <dbReference type="NCBI Taxonomy" id="861298"/>
    <lineage>
        <taxon>Bacteria</taxon>
        <taxon>Pseudomonadati</taxon>
        <taxon>Pseudomonadota</taxon>
        <taxon>Gammaproteobacteria</taxon>
        <taxon>Vibrionales</taxon>
        <taxon>Vibrionaceae</taxon>
        <taxon>Vibrio</taxon>
    </lineage>
</organism>
<feature type="active site" description="Nucleophile; methyl group acceptor" evidence="9">
    <location>
        <position position="127"/>
    </location>
</feature>
<dbReference type="GO" id="GO:0003908">
    <property type="term" value="F:methylated-DNA-[protein]-cysteine S-methyltransferase activity"/>
    <property type="evidence" value="ECO:0007669"/>
    <property type="project" value="UniProtKB-UniRule"/>
</dbReference>
<evidence type="ECO:0000313" key="12">
    <source>
        <dbReference type="EMBL" id="SDG81994.1"/>
    </source>
</evidence>
<evidence type="ECO:0000313" key="13">
    <source>
        <dbReference type="Proteomes" id="UP000198854"/>
    </source>
</evidence>
<evidence type="ECO:0000256" key="6">
    <source>
        <dbReference type="ARBA" id="ARBA00022763"/>
    </source>
</evidence>
<evidence type="ECO:0000256" key="7">
    <source>
        <dbReference type="ARBA" id="ARBA00023204"/>
    </source>
</evidence>
<comment type="miscellaneous">
    <text evidence="9">This enzyme catalyzes only one turnover and therefore is not strictly catalytic. According to one definition, an enzyme is a biocatalyst that acts repeatedly and over many reaction cycles.</text>
</comment>
<comment type="function">
    <text evidence="9">Involved in the cellular defense against the biological effects of O6-methylguanine (O6-MeG) and O4-methylthymine (O4-MeT) in DNA. Repairs the methylated nucleobase in DNA by stoichiometrically transferring the methyl group to a cysteine residue in the enzyme. This is a suicide reaction: the enzyme is irreversibly inactivated.</text>
</comment>
<dbReference type="Gene3D" id="1.10.10.10">
    <property type="entry name" value="Winged helix-like DNA-binding domain superfamily/Winged helix DNA-binding domain"/>
    <property type="match status" value="1"/>
</dbReference>
<dbReference type="SUPFAM" id="SSF46767">
    <property type="entry name" value="Methylated DNA-protein cysteine methyltransferase, C-terminal domain"/>
    <property type="match status" value="1"/>
</dbReference>
<keyword evidence="4 9" id="KW-0489">Methyltransferase</keyword>
<evidence type="ECO:0000256" key="9">
    <source>
        <dbReference type="HAMAP-Rule" id="MF_00772"/>
    </source>
</evidence>
<protein>
    <recommendedName>
        <fullName evidence="9">Methylated-DNA--protein-cysteine methyltransferase</fullName>
        <ecNumber evidence="9">2.1.1.63</ecNumber>
    </recommendedName>
    <alternativeName>
        <fullName evidence="9">6-O-methylguanine-DNA methyltransferase</fullName>
        <shortName evidence="9">MGMT</shortName>
    </alternativeName>
    <alternativeName>
        <fullName evidence="9">O-6-methylguanine-DNA-alkyltransferase</fullName>
    </alternativeName>
</protein>
<dbReference type="GO" id="GO:0005737">
    <property type="term" value="C:cytoplasm"/>
    <property type="evidence" value="ECO:0007669"/>
    <property type="project" value="UniProtKB-SubCell"/>
</dbReference>
<evidence type="ECO:0000259" key="11">
    <source>
        <dbReference type="Pfam" id="PF02870"/>
    </source>
</evidence>
<evidence type="ECO:0000256" key="1">
    <source>
        <dbReference type="ARBA" id="ARBA00001286"/>
    </source>
</evidence>
<keyword evidence="3 9" id="KW-0963">Cytoplasm</keyword>
<dbReference type="SUPFAM" id="SSF53155">
    <property type="entry name" value="Methylated DNA-protein cysteine methyltransferase domain"/>
    <property type="match status" value="1"/>
</dbReference>
<dbReference type="InterPro" id="IPR008332">
    <property type="entry name" value="MethylG_MeTrfase_N"/>
</dbReference>
<dbReference type="STRING" id="861298.SAMN04488136_10385"/>
<dbReference type="Proteomes" id="UP000198854">
    <property type="component" value="Unassembled WGS sequence"/>
</dbReference>
<proteinExistence type="inferred from homology"/>
<dbReference type="InterPro" id="IPR036217">
    <property type="entry name" value="MethylDNA_cys_MeTrfase_DNAb"/>
</dbReference>
<dbReference type="InterPro" id="IPR023546">
    <property type="entry name" value="MGMT"/>
</dbReference>
<sequence length="161" mass="17634">MNYYHQFDTPLGKVTLQASDDGILGAWFETHTTQPDSLGQASNDHPLLMRAKSQLEEYFQGIRTEFSLPIAAKGTEFQTQVWRALTTIPFGETWSYQQLADAIGNPKAVRAVGLANGKNPVSIIVPCHRVIGKSGRLTGYAGGVERKAALLKLEGIECKSK</sequence>
<dbReference type="NCBIfam" id="TIGR00589">
    <property type="entry name" value="ogt"/>
    <property type="match status" value="1"/>
</dbReference>
<dbReference type="InterPro" id="IPR036631">
    <property type="entry name" value="MGMT_N_sf"/>
</dbReference>
<feature type="domain" description="Methylguanine DNA methyltransferase ribonuclease-like" evidence="11">
    <location>
        <begin position="3"/>
        <end position="71"/>
    </location>
</feature>
<evidence type="ECO:0000256" key="5">
    <source>
        <dbReference type="ARBA" id="ARBA00022679"/>
    </source>
</evidence>
<dbReference type="CDD" id="cd06445">
    <property type="entry name" value="ATase"/>
    <property type="match status" value="1"/>
</dbReference>
<dbReference type="HAMAP" id="MF_00772">
    <property type="entry name" value="OGT"/>
    <property type="match status" value="1"/>
</dbReference>
<dbReference type="Gene3D" id="3.30.160.70">
    <property type="entry name" value="Methylated DNA-protein cysteine methyltransferase domain"/>
    <property type="match status" value="1"/>
</dbReference>
<dbReference type="Pfam" id="PF01035">
    <property type="entry name" value="DNA_binding_1"/>
    <property type="match status" value="1"/>
</dbReference>